<evidence type="ECO:0000259" key="2">
    <source>
        <dbReference type="PROSITE" id="PS50937"/>
    </source>
</evidence>
<dbReference type="Proteomes" id="UP000540191">
    <property type="component" value="Unassembled WGS sequence"/>
</dbReference>
<dbReference type="Pfam" id="PF13411">
    <property type="entry name" value="MerR_1"/>
    <property type="match status" value="1"/>
</dbReference>
<reference evidence="3 4" key="1">
    <citation type="submission" date="2020-08" db="EMBL/GenBank/DDBJ databases">
        <title>Sequencing the genomes of 1000 actinobacteria strains.</title>
        <authorList>
            <person name="Klenk H.-P."/>
        </authorList>
    </citation>
    <scope>NUCLEOTIDE SEQUENCE [LARGE SCALE GENOMIC DNA]</scope>
    <source>
        <strain evidence="3 4">DSM 23974</strain>
    </source>
</reference>
<dbReference type="PANTHER" id="PTHR30204">
    <property type="entry name" value="REDOX-CYCLING DRUG-SENSING TRANSCRIPTIONAL ACTIVATOR SOXR"/>
    <property type="match status" value="1"/>
</dbReference>
<dbReference type="GO" id="GO:0003700">
    <property type="term" value="F:DNA-binding transcription factor activity"/>
    <property type="evidence" value="ECO:0007669"/>
    <property type="project" value="InterPro"/>
</dbReference>
<dbReference type="CDD" id="cd04780">
    <property type="entry name" value="HTH_MerR-like_sg5"/>
    <property type="match status" value="1"/>
</dbReference>
<dbReference type="PRINTS" id="PR00040">
    <property type="entry name" value="HTHMERR"/>
</dbReference>
<dbReference type="InterPro" id="IPR047057">
    <property type="entry name" value="MerR_fam"/>
</dbReference>
<dbReference type="EMBL" id="JACHNA010000001">
    <property type="protein sequence ID" value="MBB4734788.1"/>
    <property type="molecule type" value="Genomic_DNA"/>
</dbReference>
<dbReference type="SUPFAM" id="SSF46955">
    <property type="entry name" value="Putative DNA-binding domain"/>
    <property type="match status" value="1"/>
</dbReference>
<accession>A0A7W7GMD7</accession>
<organism evidence="3 4">
    <name type="scientific">Micrococcus cohnii</name>
    <dbReference type="NCBI Taxonomy" id="993416"/>
    <lineage>
        <taxon>Bacteria</taxon>
        <taxon>Bacillati</taxon>
        <taxon>Actinomycetota</taxon>
        <taxon>Actinomycetes</taxon>
        <taxon>Micrococcales</taxon>
        <taxon>Micrococcaceae</taxon>
        <taxon>Micrococcus</taxon>
    </lineage>
</organism>
<dbReference type="PROSITE" id="PS50937">
    <property type="entry name" value="HTH_MERR_2"/>
    <property type="match status" value="1"/>
</dbReference>
<dbReference type="InterPro" id="IPR009061">
    <property type="entry name" value="DNA-bd_dom_put_sf"/>
</dbReference>
<keyword evidence="4" id="KW-1185">Reference proteome</keyword>
<comment type="caution">
    <text evidence="3">The sequence shown here is derived from an EMBL/GenBank/DDBJ whole genome shotgun (WGS) entry which is preliminary data.</text>
</comment>
<protein>
    <submittedName>
        <fullName evidence="3">DNA-binding transcriptional MerR regulator</fullName>
    </submittedName>
</protein>
<evidence type="ECO:0000256" key="1">
    <source>
        <dbReference type="ARBA" id="ARBA00023125"/>
    </source>
</evidence>
<evidence type="ECO:0000313" key="3">
    <source>
        <dbReference type="EMBL" id="MBB4734788.1"/>
    </source>
</evidence>
<gene>
    <name evidence="3" type="ORF">HDA30_000296</name>
</gene>
<name>A0A7W7GMD7_9MICC</name>
<keyword evidence="1 3" id="KW-0238">DNA-binding</keyword>
<sequence>MRISALSEATGVPVPTLKFYLREGLLHPGEATSRTRAEYDATHVQRVHLVRALREIGGLEVGAVGRLLRALENPELTRLGAMAAAQEALPPLTAPSVERQDVVEPEPAPHTSRAQALRLEQAWRVDPSDPLLAQMDAALDACAAAGLDLDHARLGRYARAVQAVAVEDLASVPDDPVAAMRQVVLGTVLLDPVLAILRRLAQQDVANRPSGALDADTLPECHRND</sequence>
<evidence type="ECO:0000313" key="4">
    <source>
        <dbReference type="Proteomes" id="UP000540191"/>
    </source>
</evidence>
<dbReference type="Gene3D" id="1.10.1660.10">
    <property type="match status" value="1"/>
</dbReference>
<dbReference type="PANTHER" id="PTHR30204:SF98">
    <property type="entry name" value="HTH-TYPE TRANSCRIPTIONAL REGULATOR ADHR"/>
    <property type="match status" value="1"/>
</dbReference>
<feature type="domain" description="HTH merR-type" evidence="2">
    <location>
        <begin position="1"/>
        <end position="70"/>
    </location>
</feature>
<dbReference type="SMART" id="SM00422">
    <property type="entry name" value="HTH_MERR"/>
    <property type="match status" value="1"/>
</dbReference>
<dbReference type="RefSeq" id="WP_184240893.1">
    <property type="nucleotide sequence ID" value="NZ_JACHNA010000001.1"/>
</dbReference>
<dbReference type="InterPro" id="IPR000551">
    <property type="entry name" value="MerR-type_HTH_dom"/>
</dbReference>
<dbReference type="AlphaFoldDB" id="A0A7W7GMD7"/>
<dbReference type="GO" id="GO:0003677">
    <property type="term" value="F:DNA binding"/>
    <property type="evidence" value="ECO:0007669"/>
    <property type="project" value="UniProtKB-KW"/>
</dbReference>
<proteinExistence type="predicted"/>